<organism evidence="1">
    <name type="scientific">Streptomyces tabacisoli</name>
    <dbReference type="NCBI Taxonomy" id="3156398"/>
    <lineage>
        <taxon>Bacteria</taxon>
        <taxon>Bacillati</taxon>
        <taxon>Actinomycetota</taxon>
        <taxon>Actinomycetes</taxon>
        <taxon>Kitasatosporales</taxon>
        <taxon>Streptomycetaceae</taxon>
        <taxon>Streptomyces</taxon>
    </lineage>
</organism>
<accession>A0AAU8IXA9</accession>
<protein>
    <submittedName>
        <fullName evidence="1">Uncharacterized protein</fullName>
    </submittedName>
</protein>
<dbReference type="EMBL" id="CP159534">
    <property type="protein sequence ID" value="XCJ72449.1"/>
    <property type="molecule type" value="Genomic_DNA"/>
</dbReference>
<dbReference type="AlphaFoldDB" id="A0AAU8IXA9"/>
<dbReference type="KEGG" id="stac:ABII15_21900"/>
<reference evidence="1" key="1">
    <citation type="submission" date="2024-06" db="EMBL/GenBank/DDBJ databases">
        <title>Streptomyces sp. strain HUAS MG91 genome sequences.</title>
        <authorList>
            <person name="Mo P."/>
        </authorList>
    </citation>
    <scope>NUCLEOTIDE SEQUENCE</scope>
    <source>
        <strain evidence="1">HUAS MG91</strain>
    </source>
</reference>
<proteinExistence type="predicted"/>
<evidence type="ECO:0000313" key="1">
    <source>
        <dbReference type="EMBL" id="XCJ72449.1"/>
    </source>
</evidence>
<name>A0AAU8IXA9_9ACTN</name>
<sequence length="74" mass="7976">MSVMGGLLSSTAPLRGRAQLELVVRPFGYRAAAQFWDVAQEPALAARLHAVVRGTPAYRRQFLADDVPGASLSH</sequence>
<dbReference type="RefSeq" id="WP_353944013.1">
    <property type="nucleotide sequence ID" value="NZ_CP159534.1"/>
</dbReference>
<gene>
    <name evidence="1" type="ORF">ABII15_21900</name>
</gene>